<evidence type="ECO:0000313" key="2">
    <source>
        <dbReference type="EMBL" id="GAA4258980.1"/>
    </source>
</evidence>
<keyword evidence="1" id="KW-0732">Signal</keyword>
<protein>
    <submittedName>
        <fullName evidence="2">Uncharacterized protein</fullName>
    </submittedName>
</protein>
<dbReference type="RefSeq" id="WP_345135915.1">
    <property type="nucleotide sequence ID" value="NZ_BAABAT010000033.1"/>
</dbReference>
<dbReference type="EMBL" id="BAABAT010000033">
    <property type="protein sequence ID" value="GAA4258980.1"/>
    <property type="molecule type" value="Genomic_DNA"/>
</dbReference>
<proteinExistence type="predicted"/>
<name>A0ABP8DLJ2_9ACTN</name>
<accession>A0ABP8DLJ2</accession>
<evidence type="ECO:0000256" key="1">
    <source>
        <dbReference type="SAM" id="SignalP"/>
    </source>
</evidence>
<feature type="chain" id="PRO_5045038630" evidence="1">
    <location>
        <begin position="24"/>
        <end position="542"/>
    </location>
</feature>
<sequence length="542" mass="55942">MRRILAGLAVAAATVAVAVPAHAEQQPVAPRATMLADGAPVAGGAHRPFETHHVSRRPAAARLAAGETHTVTVVHVGFDGQPAPVHSTSLLGADLTEYDALERTGTATVAVPAGRYVLSSVIMPADPADARAALLVDPVLDVAGDVTVVVDARAARTSSISVPAAGVVPVLASVGLTYSTAAGTAEIGISGDSLERIYTAQIGADTGVDGIVSSVSGVWSSADATTTFNLRYNRIGSLMSGYRHDVRRGELTAVPTSFAAGNAPELTGNWYAVSRLPGQDEVHGAAVGLPVRLPSTVMRYFNNDGGVQWRTRMYELTPECFGCSVTTGAWTSYRPGATVAEGWNRAVFSPSGGGVTRDGDTINVDLPMYSDGAGRTGNSGDAGTTVLQRDGVEVGREEWGGAGAFTVPDARRGRYRLAVESRRGAPYALSTSVAAAWEWTGDPALIDVRFAPRLGADNSAPAGRDLAVPVTVLTPSPGPRAVTVDVSYDDGATWTRAPYAGGLAQLHHPAAAGFVSLRANVRDVGGNTAAVTVIRAYRISAA</sequence>
<reference evidence="3" key="1">
    <citation type="journal article" date="2019" name="Int. J. Syst. Evol. Microbiol.">
        <title>The Global Catalogue of Microorganisms (GCM) 10K type strain sequencing project: providing services to taxonomists for standard genome sequencing and annotation.</title>
        <authorList>
            <consortium name="The Broad Institute Genomics Platform"/>
            <consortium name="The Broad Institute Genome Sequencing Center for Infectious Disease"/>
            <person name="Wu L."/>
            <person name="Ma J."/>
        </authorList>
    </citation>
    <scope>NUCLEOTIDE SEQUENCE [LARGE SCALE GENOMIC DNA]</scope>
    <source>
        <strain evidence="3">JCM 17441</strain>
    </source>
</reference>
<organism evidence="2 3">
    <name type="scientific">Dactylosporangium darangshiense</name>
    <dbReference type="NCBI Taxonomy" id="579108"/>
    <lineage>
        <taxon>Bacteria</taxon>
        <taxon>Bacillati</taxon>
        <taxon>Actinomycetota</taxon>
        <taxon>Actinomycetes</taxon>
        <taxon>Micromonosporales</taxon>
        <taxon>Micromonosporaceae</taxon>
        <taxon>Dactylosporangium</taxon>
    </lineage>
</organism>
<gene>
    <name evidence="2" type="ORF">GCM10022255_081790</name>
</gene>
<feature type="signal peptide" evidence="1">
    <location>
        <begin position="1"/>
        <end position="23"/>
    </location>
</feature>
<keyword evidence="3" id="KW-1185">Reference proteome</keyword>
<evidence type="ECO:0000313" key="3">
    <source>
        <dbReference type="Proteomes" id="UP001500620"/>
    </source>
</evidence>
<comment type="caution">
    <text evidence="2">The sequence shown here is derived from an EMBL/GenBank/DDBJ whole genome shotgun (WGS) entry which is preliminary data.</text>
</comment>
<dbReference type="Proteomes" id="UP001500620">
    <property type="component" value="Unassembled WGS sequence"/>
</dbReference>